<gene>
    <name evidence="2" type="ORF">CIMG_05577</name>
</gene>
<dbReference type="KEGG" id="cim:CIMG_05577"/>
<dbReference type="InParanoid" id="A0A0E1RZE1"/>
<name>A0A0E1RZE1_COCIM</name>
<evidence type="ECO:0000313" key="2">
    <source>
        <dbReference type="EMBL" id="EAS34553.2"/>
    </source>
</evidence>
<dbReference type="RefSeq" id="XP_001246136.2">
    <property type="nucleotide sequence ID" value="XM_001246135.2"/>
</dbReference>
<protein>
    <recommendedName>
        <fullName evidence="1">Leucine-rich repeat domain-containing protein</fullName>
    </recommendedName>
</protein>
<dbReference type="OMA" id="WYDSENS"/>
<dbReference type="GeneID" id="4563588"/>
<reference evidence="3" key="1">
    <citation type="journal article" date="2009" name="Genome Res.">
        <title>Comparative genomic analyses of the human fungal pathogens Coccidioides and their relatives.</title>
        <authorList>
            <person name="Sharpton T.J."/>
            <person name="Stajich J.E."/>
            <person name="Rounsley S.D."/>
            <person name="Gardner M.J."/>
            <person name="Wortman J.R."/>
            <person name="Jordar V.S."/>
            <person name="Maiti R."/>
            <person name="Kodira C.D."/>
            <person name="Neafsey D.E."/>
            <person name="Zeng Q."/>
            <person name="Hung C.-Y."/>
            <person name="McMahan C."/>
            <person name="Muszewska A."/>
            <person name="Grynberg M."/>
            <person name="Mandel M.A."/>
            <person name="Kellner E.M."/>
            <person name="Barker B.M."/>
            <person name="Galgiani J.N."/>
            <person name="Orbach M.J."/>
            <person name="Kirkland T.N."/>
            <person name="Cole G.T."/>
            <person name="Henn M.R."/>
            <person name="Birren B.W."/>
            <person name="Taylor J.W."/>
        </authorList>
    </citation>
    <scope>NUCLEOTIDE SEQUENCE [LARGE SCALE GENOMIC DNA]</scope>
    <source>
        <strain evidence="3">RS</strain>
    </source>
</reference>
<accession>A0A0E1RZE1</accession>
<dbReference type="OrthoDB" id="5130616at2759"/>
<dbReference type="InterPro" id="IPR056867">
    <property type="entry name" value="LRR_15"/>
</dbReference>
<dbReference type="VEuPathDB" id="FungiDB:CIMG_05577"/>
<dbReference type="Pfam" id="PF24969">
    <property type="entry name" value="LRR_15"/>
    <property type="match status" value="1"/>
</dbReference>
<reference evidence="3" key="2">
    <citation type="journal article" date="2010" name="Genome Res.">
        <title>Population genomic sequencing of Coccidioides fungi reveals recent hybridization and transposon control.</title>
        <authorList>
            <person name="Neafsey D.E."/>
            <person name="Barker B.M."/>
            <person name="Sharpton T.J."/>
            <person name="Stajich J.E."/>
            <person name="Park D.J."/>
            <person name="Whiston E."/>
            <person name="Hung C.-Y."/>
            <person name="McMahan C."/>
            <person name="White J."/>
            <person name="Sykes S."/>
            <person name="Heiman D."/>
            <person name="Young S."/>
            <person name="Zeng Q."/>
            <person name="Abouelleil A."/>
            <person name="Aftuck L."/>
            <person name="Bessette D."/>
            <person name="Brown A."/>
            <person name="FitzGerald M."/>
            <person name="Lui A."/>
            <person name="Macdonald J.P."/>
            <person name="Priest M."/>
            <person name="Orbach M.J."/>
            <person name="Galgiani J.N."/>
            <person name="Kirkland T.N."/>
            <person name="Cole G.T."/>
            <person name="Birren B.W."/>
            <person name="Henn M.R."/>
            <person name="Taylor J.W."/>
            <person name="Rounsley S.D."/>
        </authorList>
    </citation>
    <scope>GENOME REANNOTATION</scope>
    <source>
        <strain evidence="3">RS</strain>
    </source>
</reference>
<evidence type="ECO:0000259" key="1">
    <source>
        <dbReference type="Pfam" id="PF24969"/>
    </source>
</evidence>
<sequence>MPATLNTLPVELLLHISANIRTLRNVLRLASCSRRLYDILIPWAYRSIHLKESPRLASGVLRAVLLNPNLAQCVRELDVTLSDPVSFSPCEESGGSDRPMPLPIDPGLLERAVDDASYSTDEKTKWLGDLEKGKPDAYIGLLLVSLAGLKRLSLTSVGDEVYCHKILERASEGKKPFDETGPRFARLVEARVFDIGQSRYFTSNKLIPFLRFPALRSIYATAIFDNDEAWQQQESSNITHLNLTGQVCINGLHGLLPSCKYLKSFEYTHCYPGTQGSFEPKRLYNSLLEVKDTLERLSIKSYQRHQSDYALVGSFAAFTSLKYLEIGVEFLRSTDCHSKLHILLPRSLEALFIDRVNGDCLSWVLQELNTWIDDWAKYTPNFNHLEVDSSDTLTEAQHDEIMVHCQRWGDVLGDHVTINWEI</sequence>
<feature type="domain" description="Leucine-rich repeat" evidence="1">
    <location>
        <begin position="60"/>
        <end position="387"/>
    </location>
</feature>
<dbReference type="Proteomes" id="UP000001261">
    <property type="component" value="Unassembled WGS sequence"/>
</dbReference>
<keyword evidence="3" id="KW-1185">Reference proteome</keyword>
<evidence type="ECO:0000313" key="3">
    <source>
        <dbReference type="Proteomes" id="UP000001261"/>
    </source>
</evidence>
<dbReference type="Gene3D" id="3.80.10.10">
    <property type="entry name" value="Ribonuclease Inhibitor"/>
    <property type="match status" value="1"/>
</dbReference>
<dbReference type="InterPro" id="IPR032675">
    <property type="entry name" value="LRR_dom_sf"/>
</dbReference>
<dbReference type="EMBL" id="GG704914">
    <property type="protein sequence ID" value="EAS34553.2"/>
    <property type="molecule type" value="Genomic_DNA"/>
</dbReference>
<organism evidence="2 3">
    <name type="scientific">Coccidioides immitis (strain RS)</name>
    <name type="common">Valley fever fungus</name>
    <dbReference type="NCBI Taxonomy" id="246410"/>
    <lineage>
        <taxon>Eukaryota</taxon>
        <taxon>Fungi</taxon>
        <taxon>Dikarya</taxon>
        <taxon>Ascomycota</taxon>
        <taxon>Pezizomycotina</taxon>
        <taxon>Eurotiomycetes</taxon>
        <taxon>Eurotiomycetidae</taxon>
        <taxon>Onygenales</taxon>
        <taxon>Onygenaceae</taxon>
        <taxon>Coccidioides</taxon>
    </lineage>
</organism>
<dbReference type="AlphaFoldDB" id="A0A0E1RZE1"/>
<proteinExistence type="predicted"/>